<accession>A0ABX4DUH9</accession>
<dbReference type="Pfam" id="PF13166">
    <property type="entry name" value="AAA_13"/>
    <property type="match status" value="1"/>
</dbReference>
<dbReference type="RefSeq" id="WP_083349817.1">
    <property type="nucleotide sequence ID" value="NZ_LT629767.1"/>
</dbReference>
<evidence type="ECO:0000259" key="1">
    <source>
        <dbReference type="Pfam" id="PF13166"/>
    </source>
</evidence>
<organism evidence="2 3">
    <name type="scientific">Pseudomonas umsongensis</name>
    <dbReference type="NCBI Taxonomy" id="198618"/>
    <lineage>
        <taxon>Bacteria</taxon>
        <taxon>Pseudomonadati</taxon>
        <taxon>Pseudomonadota</taxon>
        <taxon>Gammaproteobacteria</taxon>
        <taxon>Pseudomonadales</taxon>
        <taxon>Pseudomonadaceae</taxon>
        <taxon>Pseudomonas</taxon>
    </lineage>
</organism>
<comment type="caution">
    <text evidence="2">The sequence shown here is derived from an EMBL/GenBank/DDBJ whole genome shotgun (WGS) entry which is preliminary data.</text>
</comment>
<dbReference type="InterPro" id="IPR026866">
    <property type="entry name" value="CR006_AAA"/>
</dbReference>
<name>A0ABX4DUH9_9PSED</name>
<reference evidence="2 3" key="1">
    <citation type="submission" date="2017-06" db="EMBL/GenBank/DDBJ databases">
        <authorList>
            <person name="Furmanczyk E.M."/>
        </authorList>
    </citation>
    <scope>NUCLEOTIDE SEQUENCE [LARGE SCALE GENOMIC DNA]</scope>
    <source>
        <strain evidence="2 3">DSM 16611</strain>
    </source>
</reference>
<dbReference type="SUPFAM" id="SSF52540">
    <property type="entry name" value="P-loop containing nucleoside triphosphate hydrolases"/>
    <property type="match status" value="1"/>
</dbReference>
<dbReference type="Proteomes" id="UP000215455">
    <property type="component" value="Unassembled WGS sequence"/>
</dbReference>
<keyword evidence="3" id="KW-1185">Reference proteome</keyword>
<sequence length="377" mass="42806">MNHAIIAKELAEAKEQIVLIYAFNATGKTRLSVAFKDATKSEDGTHAGVYYNAYSEDLFTWDNDSENGEANVQLDIQKSSLNRFHSSLSEDDIRNKLNRFRPDYRFDFIPHDNPEDGIKSVLFFDEVADPEDPNNISKVARKISRGEERIFVWCFFLALFEVEGWADKQSSHFFIDDPVSSLDDHNIFITASTLFDLIEEHYKERKFVITTHHIGFFSVLSDWLMKGEKASKFKGKARVCTLSSKSGEISLENCRKDVFLYHLRLLQVLEQAHAAGEVKSYHFALLRQVLENVASFLGVGQFGYVLKQIGIEDADEVATIVNTLSHKKVYYFESDEVVPDNLKTFDKIFIGLKEKYNFVLHAPAPALVLAPAPAGTP</sequence>
<dbReference type="InterPro" id="IPR027417">
    <property type="entry name" value="P-loop_NTPase"/>
</dbReference>
<dbReference type="EMBL" id="NIWU01000003">
    <property type="protein sequence ID" value="OXR31821.1"/>
    <property type="molecule type" value="Genomic_DNA"/>
</dbReference>
<gene>
    <name evidence="2" type="ORF">PSUM_19565</name>
</gene>
<proteinExistence type="predicted"/>
<protein>
    <submittedName>
        <fullName evidence="2">Anticodon nuclease</fullName>
    </submittedName>
</protein>
<dbReference type="Gene3D" id="3.40.50.300">
    <property type="entry name" value="P-loop containing nucleotide triphosphate hydrolases"/>
    <property type="match status" value="1"/>
</dbReference>
<evidence type="ECO:0000313" key="2">
    <source>
        <dbReference type="EMBL" id="OXR31821.1"/>
    </source>
</evidence>
<feature type="domain" description="Protein CR006 P-loop" evidence="1">
    <location>
        <begin position="137"/>
        <end position="348"/>
    </location>
</feature>
<evidence type="ECO:0000313" key="3">
    <source>
        <dbReference type="Proteomes" id="UP000215455"/>
    </source>
</evidence>